<feature type="domain" description="Dynamin-type G" evidence="5">
    <location>
        <begin position="42"/>
        <end position="354"/>
    </location>
</feature>
<dbReference type="CDD" id="cd08771">
    <property type="entry name" value="DLP_1"/>
    <property type="match status" value="1"/>
</dbReference>
<dbReference type="PANTHER" id="PTHR11566:SF131">
    <property type="entry name" value="GTPASE, PUTATIVE (AFU_ORTHOLOGUE AFUA_6G07630)-RELATED"/>
    <property type="match status" value="1"/>
</dbReference>
<keyword evidence="2" id="KW-0342">GTP-binding</keyword>
<feature type="compositionally biased region" description="Polar residues" evidence="3">
    <location>
        <begin position="615"/>
        <end position="625"/>
    </location>
</feature>
<dbReference type="InParanoid" id="J7S5Z6"/>
<evidence type="ECO:0000313" key="7">
    <source>
        <dbReference type="Proteomes" id="UP000006352"/>
    </source>
</evidence>
<dbReference type="Gene3D" id="3.40.50.300">
    <property type="entry name" value="P-loop containing nucleotide triphosphate hydrolases"/>
    <property type="match status" value="1"/>
</dbReference>
<dbReference type="GO" id="GO:0005886">
    <property type="term" value="C:plasma membrane"/>
    <property type="evidence" value="ECO:0007669"/>
    <property type="project" value="TreeGrafter"/>
</dbReference>
<dbReference type="SUPFAM" id="SSF52540">
    <property type="entry name" value="P-loop containing nucleoside triphosphate hydrolases"/>
    <property type="match status" value="1"/>
</dbReference>
<dbReference type="AlphaFoldDB" id="J7S5Z6"/>
<dbReference type="Pfam" id="PF01031">
    <property type="entry name" value="Dynamin_M"/>
    <property type="match status" value="1"/>
</dbReference>
<evidence type="ECO:0000259" key="5">
    <source>
        <dbReference type="PROSITE" id="PS51718"/>
    </source>
</evidence>
<evidence type="ECO:0008006" key="8">
    <source>
        <dbReference type="Google" id="ProtNLM"/>
    </source>
</evidence>
<dbReference type="PRINTS" id="PR00195">
    <property type="entry name" value="DYNAMIN"/>
</dbReference>
<dbReference type="Proteomes" id="UP000006352">
    <property type="component" value="Unassembled WGS sequence"/>
</dbReference>
<dbReference type="HOGENOM" id="CLU_008964_4_1_1"/>
<evidence type="ECO:0000256" key="3">
    <source>
        <dbReference type="SAM" id="MobiDB-lite"/>
    </source>
</evidence>
<keyword evidence="1" id="KW-0547">Nucleotide-binding</keyword>
<dbReference type="PROSITE" id="PS51718">
    <property type="entry name" value="G_DYNAMIN_2"/>
    <property type="match status" value="1"/>
</dbReference>
<dbReference type="RefSeq" id="XP_012177607.1">
    <property type="nucleotide sequence ID" value="XM_012322217.1"/>
</dbReference>
<dbReference type="InterPro" id="IPR027417">
    <property type="entry name" value="P-loop_NTPase"/>
</dbReference>
<dbReference type="InterPro" id="IPR022812">
    <property type="entry name" value="Dynamin"/>
</dbReference>
<dbReference type="Pfam" id="PF02212">
    <property type="entry name" value="GED"/>
    <property type="match status" value="1"/>
</dbReference>
<dbReference type="InterPro" id="IPR000375">
    <property type="entry name" value="Dynamin_stalk"/>
</dbReference>
<dbReference type="InterPro" id="IPR020850">
    <property type="entry name" value="GED_dom"/>
</dbReference>
<proteinExistence type="predicted"/>
<dbReference type="Pfam" id="PF00350">
    <property type="entry name" value="Dynamin_N"/>
    <property type="match status" value="1"/>
</dbReference>
<dbReference type="GeneID" id="24093235"/>
<dbReference type="GO" id="GO:0003924">
    <property type="term" value="F:GTPase activity"/>
    <property type="evidence" value="ECO:0007669"/>
    <property type="project" value="InterPro"/>
</dbReference>
<keyword evidence="7" id="KW-1185">Reference proteome</keyword>
<organism evidence="6 7">
    <name type="scientific">Fibroporia radiculosa</name>
    <dbReference type="NCBI Taxonomy" id="599839"/>
    <lineage>
        <taxon>Eukaryota</taxon>
        <taxon>Fungi</taxon>
        <taxon>Dikarya</taxon>
        <taxon>Basidiomycota</taxon>
        <taxon>Agaricomycotina</taxon>
        <taxon>Agaricomycetes</taxon>
        <taxon>Polyporales</taxon>
        <taxon>Fibroporiaceae</taxon>
        <taxon>Fibroporia</taxon>
    </lineage>
</organism>
<dbReference type="GO" id="GO:0008017">
    <property type="term" value="F:microtubule binding"/>
    <property type="evidence" value="ECO:0007669"/>
    <property type="project" value="TreeGrafter"/>
</dbReference>
<feature type="region of interest" description="Disordered" evidence="3">
    <location>
        <begin position="687"/>
        <end position="706"/>
    </location>
</feature>
<dbReference type="STRING" id="599839.J7S5Z6"/>
<gene>
    <name evidence="6" type="ORF">FIBRA_00318</name>
</gene>
<dbReference type="PANTHER" id="PTHR11566">
    <property type="entry name" value="DYNAMIN"/>
    <property type="match status" value="1"/>
</dbReference>
<evidence type="ECO:0000259" key="4">
    <source>
        <dbReference type="PROSITE" id="PS51388"/>
    </source>
</evidence>
<name>J7S5Z6_9APHY</name>
<dbReference type="InterPro" id="IPR030381">
    <property type="entry name" value="G_DYNAMIN_dom"/>
</dbReference>
<dbReference type="Gene3D" id="1.20.120.1240">
    <property type="entry name" value="Dynamin, middle domain"/>
    <property type="match status" value="2"/>
</dbReference>
<dbReference type="InterPro" id="IPR001401">
    <property type="entry name" value="Dynamin_GTPase"/>
</dbReference>
<accession>J7S5Z6</accession>
<dbReference type="SMART" id="SM00053">
    <property type="entry name" value="DYNc"/>
    <property type="match status" value="1"/>
</dbReference>
<feature type="region of interest" description="Disordered" evidence="3">
    <location>
        <begin position="610"/>
        <end position="646"/>
    </location>
</feature>
<dbReference type="InterPro" id="IPR003130">
    <property type="entry name" value="GED"/>
</dbReference>
<dbReference type="GO" id="GO:0005525">
    <property type="term" value="F:GTP binding"/>
    <property type="evidence" value="ECO:0007669"/>
    <property type="project" value="InterPro"/>
</dbReference>
<reference evidence="6 7" key="1">
    <citation type="journal article" date="2012" name="Appl. Environ. Microbiol.">
        <title>Short-read sequencing for genomic analysis of the brown rot fungus Fibroporia radiculosa.</title>
        <authorList>
            <person name="Tang J.D."/>
            <person name="Perkins A.D."/>
            <person name="Sonstegard T.S."/>
            <person name="Schroeder S.G."/>
            <person name="Burgess S.C."/>
            <person name="Diehl S.V."/>
        </authorList>
    </citation>
    <scope>NUCLEOTIDE SEQUENCE [LARGE SCALE GENOMIC DNA]</scope>
    <source>
        <strain evidence="6 7">TFFH 294</strain>
    </source>
</reference>
<feature type="compositionally biased region" description="Low complexity" evidence="3">
    <location>
        <begin position="636"/>
        <end position="646"/>
    </location>
</feature>
<dbReference type="InterPro" id="IPR045063">
    <property type="entry name" value="Dynamin_N"/>
</dbReference>
<feature type="domain" description="GED" evidence="4">
    <location>
        <begin position="805"/>
        <end position="898"/>
    </location>
</feature>
<dbReference type="GO" id="GO:0005737">
    <property type="term" value="C:cytoplasm"/>
    <property type="evidence" value="ECO:0007669"/>
    <property type="project" value="TreeGrafter"/>
</dbReference>
<dbReference type="EMBL" id="HE796876">
    <property type="protein sequence ID" value="CCL98324.1"/>
    <property type="molecule type" value="Genomic_DNA"/>
</dbReference>
<protein>
    <recommendedName>
        <fullName evidence="8">GED domain-containing protein</fullName>
    </recommendedName>
</protein>
<evidence type="ECO:0000256" key="2">
    <source>
        <dbReference type="ARBA" id="ARBA00023134"/>
    </source>
</evidence>
<evidence type="ECO:0000313" key="6">
    <source>
        <dbReference type="EMBL" id="CCL98324.1"/>
    </source>
</evidence>
<dbReference type="GO" id="GO:0005874">
    <property type="term" value="C:microtubule"/>
    <property type="evidence" value="ECO:0007669"/>
    <property type="project" value="TreeGrafter"/>
</dbReference>
<evidence type="ECO:0000256" key="1">
    <source>
        <dbReference type="ARBA" id="ARBA00022741"/>
    </source>
</evidence>
<dbReference type="PROSITE" id="PS51388">
    <property type="entry name" value="GED"/>
    <property type="match status" value="1"/>
</dbReference>
<dbReference type="GO" id="GO:0031623">
    <property type="term" value="P:receptor internalization"/>
    <property type="evidence" value="ECO:0007669"/>
    <property type="project" value="TreeGrafter"/>
</dbReference>
<sequence length="898" mass="99153">MLPTAIASMTDGLLISESDYAQRCKKLLALVKRLRASGAQADLDLPRIAVIGNQSAGKSSLVEAISGITVPRDAGTCTRCPMECRMSSSSGTWNCQVSIRWEFGNDGKRMEKVKEIFFGDVITDKAQVEPTLRRAQAAVLNRSVPMTTFLTLSDDELRRIFKDKKYSPLSFSSNAVCIDLSGPELTDLSFVDLPGIIQNAEPETVKFVEDLVKSHIKGNCLILVTLPMSDDIDNQKAARLAREADPRGLRTIGVLTKPDTLPPGSSKMRELWLEVLEDRSSSNRLHHGYFCVRQPDDDERAAGITTTQARAAEEAFFTSTSPWNQSSHRSRFGTYHLVRTLGKLLVQRINDTLPALRTEVVSQLATCSGQLDQLPPAITSDPSSYVLSIITEFCRTVKAAVQGDSKMATLVQKNTRIYAAFKRDIRSTAPLFIPYPSADQMPSSTTNHVNLDFEDDQDDNEHVNNNVPATLSGLKVMYLQDVKRYIREAITRELPNNVPYPAKVSLILDFQGSWENLVQCCFQRVYAEYDATVSVLMTNQFGRYENLIMHVKLAIQELLKNRKDETLRMLHMLLKFETTPFTQNDHYYHEKTAKCLARYRDARAGRVTPLKVTKAQPSGQKTNDAQPYAFSATEGPFPSSSASSFPSGDNLAQLNPAISPSNTPLFGPPSGYTKSFAFGPPAASNAKATQAAGSKSSVAGPPTTSKPLASSFARVATARDWEVVQPTTPTTSFALPETNNGWNMSTPSTSNYATPHPSGFAPTGASEDREAAIKEALAALAKAGFIGLTTDDLGKLNPPDEFEDELNVMAEVHGYFQVSYKRVIDYVPMCIDHLFLYGMADILQGYLIEKLNLGTSKEADRCAWYLAEDPYVEATRKELLAKKDRLESVQLELSTFRL</sequence>
<dbReference type="OrthoDB" id="5061070at2759"/>